<feature type="region of interest" description="Disordered" evidence="1">
    <location>
        <begin position="190"/>
        <end position="212"/>
    </location>
</feature>
<evidence type="ECO:0000256" key="1">
    <source>
        <dbReference type="SAM" id="MobiDB-lite"/>
    </source>
</evidence>
<accession>A0A550C7V4</accession>
<feature type="compositionally biased region" description="Polar residues" evidence="1">
    <location>
        <begin position="198"/>
        <end position="212"/>
    </location>
</feature>
<evidence type="ECO:0000313" key="2">
    <source>
        <dbReference type="EMBL" id="TRM60869.1"/>
    </source>
</evidence>
<keyword evidence="3" id="KW-1185">Reference proteome</keyword>
<gene>
    <name evidence="2" type="ORF">BD626DRAFT_571249</name>
</gene>
<evidence type="ECO:0000313" key="3">
    <source>
        <dbReference type="Proteomes" id="UP000320762"/>
    </source>
</evidence>
<protein>
    <submittedName>
        <fullName evidence="2">Uncharacterized protein</fullName>
    </submittedName>
</protein>
<comment type="caution">
    <text evidence="2">The sequence shown here is derived from an EMBL/GenBank/DDBJ whole genome shotgun (WGS) entry which is preliminary data.</text>
</comment>
<dbReference type="Proteomes" id="UP000320762">
    <property type="component" value="Unassembled WGS sequence"/>
</dbReference>
<dbReference type="AlphaFoldDB" id="A0A550C7V4"/>
<name>A0A550C7V4_9AGAR</name>
<proteinExistence type="predicted"/>
<dbReference type="EMBL" id="VDMD01000019">
    <property type="protein sequence ID" value="TRM60869.1"/>
    <property type="molecule type" value="Genomic_DNA"/>
</dbReference>
<reference evidence="2 3" key="1">
    <citation type="journal article" date="2019" name="New Phytol.">
        <title>Comparative genomics reveals unique wood-decay strategies and fruiting body development in the Schizophyllaceae.</title>
        <authorList>
            <person name="Almasi E."/>
            <person name="Sahu N."/>
            <person name="Krizsan K."/>
            <person name="Balint B."/>
            <person name="Kovacs G.M."/>
            <person name="Kiss B."/>
            <person name="Cseklye J."/>
            <person name="Drula E."/>
            <person name="Henrissat B."/>
            <person name="Nagy I."/>
            <person name="Chovatia M."/>
            <person name="Adam C."/>
            <person name="LaButti K."/>
            <person name="Lipzen A."/>
            <person name="Riley R."/>
            <person name="Grigoriev I.V."/>
            <person name="Nagy L.G."/>
        </authorList>
    </citation>
    <scope>NUCLEOTIDE SEQUENCE [LARGE SCALE GENOMIC DNA]</scope>
    <source>
        <strain evidence="2 3">NL-1724</strain>
    </source>
</reference>
<organism evidence="2 3">
    <name type="scientific">Schizophyllum amplum</name>
    <dbReference type="NCBI Taxonomy" id="97359"/>
    <lineage>
        <taxon>Eukaryota</taxon>
        <taxon>Fungi</taxon>
        <taxon>Dikarya</taxon>
        <taxon>Basidiomycota</taxon>
        <taxon>Agaricomycotina</taxon>
        <taxon>Agaricomycetes</taxon>
        <taxon>Agaricomycetidae</taxon>
        <taxon>Agaricales</taxon>
        <taxon>Schizophyllaceae</taxon>
        <taxon>Schizophyllum</taxon>
    </lineage>
</organism>
<sequence>MLDSSNPRLILAATAPRAYDSTYSPWQPFAARSFCSRVGCGTRSPAWWVSDLSSLRLAAHLLSHLAYRVSPGLATRSSSSRAGCGKVSDISSPHIASRRVSRRASRVLPGLAAILLVPRRMRHALLCVLDAGFSSRRLVLVAPAILRLVLAAPALRVDDAAAAVLDSRSRLASRVSHLASRVPRLAARSSSSRAECGTRSSACRMSNSSTGR</sequence>